<accession>A0A6G0MYW0</accession>
<dbReference type="Proteomes" id="UP000486351">
    <property type="component" value="Unassembled WGS sequence"/>
</dbReference>
<evidence type="ECO:0000313" key="8">
    <source>
        <dbReference type="Proteomes" id="UP000476176"/>
    </source>
</evidence>
<protein>
    <recommendedName>
        <fullName evidence="5">RxLR effector protein</fullName>
    </recommendedName>
</protein>
<feature type="signal peptide" evidence="5">
    <location>
        <begin position="1"/>
        <end position="21"/>
    </location>
</feature>
<evidence type="ECO:0000313" key="7">
    <source>
        <dbReference type="EMBL" id="KAE9306090.1"/>
    </source>
</evidence>
<evidence type="ECO:0000313" key="6">
    <source>
        <dbReference type="EMBL" id="KAE9187314.1"/>
    </source>
</evidence>
<comment type="caution">
    <text evidence="6">The sequence shown here is derived from an EMBL/GenBank/DDBJ whole genome shotgun (WGS) entry which is preliminary data.</text>
</comment>
<dbReference type="EMBL" id="QXFY01001945">
    <property type="protein sequence ID" value="KAE9306090.1"/>
    <property type="molecule type" value="Genomic_DNA"/>
</dbReference>
<evidence type="ECO:0000256" key="3">
    <source>
        <dbReference type="ARBA" id="ARBA00022525"/>
    </source>
</evidence>
<name>A0A6G0MYW0_9STRA</name>
<keyword evidence="4 5" id="KW-0732">Signal</keyword>
<comment type="function">
    <text evidence="5">Effector that suppresses plant defense responses during pathogen infection.</text>
</comment>
<feature type="chain" id="PRO_5033926769" description="RxLR effector protein" evidence="5">
    <location>
        <begin position="22"/>
        <end position="129"/>
    </location>
</feature>
<dbReference type="Proteomes" id="UP000476176">
    <property type="component" value="Unassembled WGS sequence"/>
</dbReference>
<sequence length="129" mass="14314">MRLFNILVMTCAATLLANGHALSETTNADQAAVSKLAPSGLGASIDALASENKRSLRSYDALDDDDGEEERYKQMKISNLRQGRWTDLFKKWKSRGRGSSAIETKLATLLLTADQRETILVNYKQTLLH</sequence>
<evidence type="ECO:0000256" key="1">
    <source>
        <dbReference type="ARBA" id="ARBA00004613"/>
    </source>
</evidence>
<proteinExistence type="inferred from homology"/>
<keyword evidence="3 5" id="KW-0964">Secreted</keyword>
<organism evidence="6 8">
    <name type="scientific">Phytophthora fragariae</name>
    <dbReference type="NCBI Taxonomy" id="53985"/>
    <lineage>
        <taxon>Eukaryota</taxon>
        <taxon>Sar</taxon>
        <taxon>Stramenopiles</taxon>
        <taxon>Oomycota</taxon>
        <taxon>Peronosporomycetes</taxon>
        <taxon>Peronosporales</taxon>
        <taxon>Peronosporaceae</taxon>
        <taxon>Phytophthora</taxon>
    </lineage>
</organism>
<dbReference type="EMBL" id="QXGC01002349">
    <property type="protein sequence ID" value="KAE9187314.1"/>
    <property type="molecule type" value="Genomic_DNA"/>
</dbReference>
<evidence type="ECO:0000256" key="5">
    <source>
        <dbReference type="RuleBase" id="RU367124"/>
    </source>
</evidence>
<comment type="similarity">
    <text evidence="2 5">Belongs to the RxLR effector family.</text>
</comment>
<evidence type="ECO:0000256" key="2">
    <source>
        <dbReference type="ARBA" id="ARBA00010400"/>
    </source>
</evidence>
<comment type="subcellular location">
    <subcellularLocation>
        <location evidence="1 5">Secreted</location>
    </subcellularLocation>
</comment>
<evidence type="ECO:0000256" key="4">
    <source>
        <dbReference type="ARBA" id="ARBA00022729"/>
    </source>
</evidence>
<dbReference type="Pfam" id="PF16810">
    <property type="entry name" value="RXLR"/>
    <property type="match status" value="1"/>
</dbReference>
<gene>
    <name evidence="6" type="ORF">PF004_g22836</name>
    <name evidence="7" type="ORF">PF008_g21553</name>
</gene>
<comment type="domain">
    <text evidence="5">The RxLR-dEER motif acts to carry the protein into the host cell cytoplasm through binding to cell surface phosphatidylinositol-3-phosphate.</text>
</comment>
<reference evidence="8 9" key="1">
    <citation type="submission" date="2018-09" db="EMBL/GenBank/DDBJ databases">
        <title>Genomic investigation of the strawberry pathogen Phytophthora fragariae indicates pathogenicity is determined by transcriptional variation in three key races.</title>
        <authorList>
            <person name="Adams T.M."/>
            <person name="Armitage A.D."/>
            <person name="Sobczyk M.K."/>
            <person name="Bates H.J."/>
            <person name="Dunwell J.M."/>
            <person name="Nellist C.F."/>
            <person name="Harrison R.J."/>
        </authorList>
    </citation>
    <scope>NUCLEOTIDE SEQUENCE [LARGE SCALE GENOMIC DNA]</scope>
    <source>
        <strain evidence="6 8">BC-23</strain>
        <strain evidence="7 9">NOV-77</strain>
    </source>
</reference>
<dbReference type="GO" id="GO:0005576">
    <property type="term" value="C:extracellular region"/>
    <property type="evidence" value="ECO:0007669"/>
    <property type="project" value="UniProtKB-SubCell"/>
</dbReference>
<evidence type="ECO:0000313" key="9">
    <source>
        <dbReference type="Proteomes" id="UP000486351"/>
    </source>
</evidence>
<dbReference type="InterPro" id="IPR031825">
    <property type="entry name" value="RXLR"/>
</dbReference>
<dbReference type="AlphaFoldDB" id="A0A6G0MYW0"/>